<comment type="caution">
    <text evidence="6">The sequence shown here is derived from an EMBL/GenBank/DDBJ whole genome shotgun (WGS) entry which is preliminary data.</text>
</comment>
<dbReference type="EC" id="2.4.1.1" evidence="5"/>
<evidence type="ECO:0000256" key="1">
    <source>
        <dbReference type="ARBA" id="ARBA00006047"/>
    </source>
</evidence>
<evidence type="ECO:0000256" key="5">
    <source>
        <dbReference type="RuleBase" id="RU000587"/>
    </source>
</evidence>
<keyword evidence="7" id="KW-1185">Reference proteome</keyword>
<dbReference type="GO" id="GO:0005980">
    <property type="term" value="P:glycogen catabolic process"/>
    <property type="evidence" value="ECO:0007669"/>
    <property type="project" value="TreeGrafter"/>
</dbReference>
<name>A0A3S5AY01_9PLAT</name>
<evidence type="ECO:0000313" key="6">
    <source>
        <dbReference type="EMBL" id="VEL40501.1"/>
    </source>
</evidence>
<dbReference type="Gene3D" id="3.40.50.2000">
    <property type="entry name" value="Glycogen Phosphorylase B"/>
    <property type="match status" value="1"/>
</dbReference>
<dbReference type="InterPro" id="IPR000811">
    <property type="entry name" value="Glyco_trans_35"/>
</dbReference>
<organism evidence="6 7">
    <name type="scientific">Protopolystoma xenopodis</name>
    <dbReference type="NCBI Taxonomy" id="117903"/>
    <lineage>
        <taxon>Eukaryota</taxon>
        <taxon>Metazoa</taxon>
        <taxon>Spiralia</taxon>
        <taxon>Lophotrochozoa</taxon>
        <taxon>Platyhelminthes</taxon>
        <taxon>Monogenea</taxon>
        <taxon>Polyopisthocotylea</taxon>
        <taxon>Polystomatidea</taxon>
        <taxon>Polystomatidae</taxon>
        <taxon>Protopolystoma</taxon>
    </lineage>
</organism>
<dbReference type="EMBL" id="CAAALY010265138">
    <property type="protein sequence ID" value="VEL40501.1"/>
    <property type="molecule type" value="Genomic_DNA"/>
</dbReference>
<dbReference type="GO" id="GO:0008184">
    <property type="term" value="F:glycogen phosphorylase activity"/>
    <property type="evidence" value="ECO:0007669"/>
    <property type="project" value="InterPro"/>
</dbReference>
<protein>
    <recommendedName>
        <fullName evidence="5">Alpha-1,4 glucan phosphorylase</fullName>
        <ecNumber evidence="5">2.4.1.1</ecNumber>
    </recommendedName>
</protein>
<sequence>MNGALTIGTLDGANVEICEELKGRDIFIFGNTVEQVDALRENGYSPQTYINKCPELAKVLDQIYSGFFSKDDPTLFHDLHASIVDGDFYQLCADFEDYLRAQGEVEAAYLASYYAIQEYFE</sequence>
<accession>A0A3S5AY01</accession>
<comment type="catalytic activity">
    <reaction evidence="2">
        <text>[(1-&gt;4)-alpha-D-glucosyl](n) + phosphate = [(1-&gt;4)-alpha-D-glucosyl](n-1) + alpha-D-glucose 1-phosphate</text>
        <dbReference type="Rhea" id="RHEA:41732"/>
        <dbReference type="Rhea" id="RHEA-COMP:9584"/>
        <dbReference type="Rhea" id="RHEA-COMP:9586"/>
        <dbReference type="ChEBI" id="CHEBI:15444"/>
        <dbReference type="ChEBI" id="CHEBI:43474"/>
        <dbReference type="ChEBI" id="CHEBI:58601"/>
        <dbReference type="EC" id="2.4.1.1"/>
    </reaction>
    <physiologicalReaction direction="left-to-right" evidence="2">
        <dbReference type="Rhea" id="RHEA:41733"/>
    </physiologicalReaction>
</comment>
<comment type="function">
    <text evidence="3 5">Allosteric enzyme that catalyzes the rate-limiting step in glycogen catabolism, the phosphorolytic cleavage of glycogen to produce glucose-1-phosphate, and plays a central role in maintaining cellular and organismal glucose homeostasis.</text>
</comment>
<dbReference type="GO" id="GO:0030170">
    <property type="term" value="F:pyridoxal phosphate binding"/>
    <property type="evidence" value="ECO:0007669"/>
    <property type="project" value="TreeGrafter"/>
</dbReference>
<evidence type="ECO:0000256" key="2">
    <source>
        <dbReference type="ARBA" id="ARBA00036074"/>
    </source>
</evidence>
<evidence type="ECO:0000313" key="7">
    <source>
        <dbReference type="Proteomes" id="UP000784294"/>
    </source>
</evidence>
<dbReference type="PANTHER" id="PTHR11468">
    <property type="entry name" value="GLYCOGEN PHOSPHORYLASE"/>
    <property type="match status" value="1"/>
</dbReference>
<dbReference type="Proteomes" id="UP000784294">
    <property type="component" value="Unassembled WGS sequence"/>
</dbReference>
<keyword evidence="5" id="KW-0808">Transferase</keyword>
<keyword evidence="5" id="KW-0328">Glycosyltransferase</keyword>
<keyword evidence="5" id="KW-0663">Pyridoxal phosphate</keyword>
<dbReference type="AlphaFoldDB" id="A0A3S5AY01"/>
<proteinExistence type="inferred from homology"/>
<reference evidence="6" key="1">
    <citation type="submission" date="2018-11" db="EMBL/GenBank/DDBJ databases">
        <authorList>
            <consortium name="Pathogen Informatics"/>
        </authorList>
    </citation>
    <scope>NUCLEOTIDE SEQUENCE</scope>
</reference>
<gene>
    <name evidence="6" type="ORF">PXEA_LOCUS33941</name>
</gene>
<dbReference type="OrthoDB" id="9215500at2759"/>
<comment type="similarity">
    <text evidence="1 5">Belongs to the glycogen phosphorylase family.</text>
</comment>
<dbReference type="PANTHER" id="PTHR11468:SF3">
    <property type="entry name" value="GLYCOGEN PHOSPHORYLASE, LIVER FORM"/>
    <property type="match status" value="1"/>
</dbReference>
<evidence type="ECO:0000256" key="3">
    <source>
        <dbReference type="ARBA" id="ARBA00037413"/>
    </source>
</evidence>
<dbReference type="SUPFAM" id="SSF53756">
    <property type="entry name" value="UDP-Glycosyltransferase/glycogen phosphorylase"/>
    <property type="match status" value="1"/>
</dbReference>
<comment type="cofactor">
    <cofactor evidence="5">
        <name>pyridoxal 5'-phosphate</name>
        <dbReference type="ChEBI" id="CHEBI:597326"/>
    </cofactor>
</comment>
<dbReference type="Pfam" id="PF00343">
    <property type="entry name" value="Phosphorylase"/>
    <property type="match status" value="1"/>
</dbReference>
<evidence type="ECO:0000256" key="4">
    <source>
        <dbReference type="ARBA" id="ARBA00046783"/>
    </source>
</evidence>
<dbReference type="GO" id="GO:0005737">
    <property type="term" value="C:cytoplasm"/>
    <property type="evidence" value="ECO:0007669"/>
    <property type="project" value="TreeGrafter"/>
</dbReference>
<keyword evidence="5" id="KW-0119">Carbohydrate metabolism</keyword>
<comment type="subunit">
    <text evidence="4">Homodimer; enzymatically active. Interacts with PPP1R3B; recruits the phosphatase PP1 which dephosphorylates and inactivates PYGL/glycogen phosphorylase.</text>
</comment>